<evidence type="ECO:0000313" key="2">
    <source>
        <dbReference type="EMBL" id="HCS93716.1"/>
    </source>
</evidence>
<name>A0A3D4S508_9ENTE</name>
<feature type="transmembrane region" description="Helical" evidence="1">
    <location>
        <begin position="73"/>
        <end position="91"/>
    </location>
</feature>
<feature type="transmembrane region" description="Helical" evidence="1">
    <location>
        <begin position="238"/>
        <end position="260"/>
    </location>
</feature>
<sequence length="762" mass="86422">MANPINLLVVFFSREQLPLFITLMTILKYGLIGLTSSIYFLKRFKGLGAYTIIFSLLYAMSEYVLLNMRNVMWMDAVIVLPLVFLGVYQLVNQHRTLLLYGSLFLAVVINWYSGYMVCLMAFCYFLFEYFSWANHRFKLRTFLPKISRFIAIGILSVLSTFFLFVPNLLSLATGKGSIDVNDFNFEIRHTAAASFKALLPNTEFEFINTGIIFYAGSLMVILMAYYFMSHSVPLKEKLFNGALTIFFLLVPTFSTTDTIWTTLKHAYSYGTRYSFCFVLYFLVISVKGFLAYKADQNRRLLGKTLLVVLAFYLIIEGASPYSKMNYIGFLMIILYTIVLGWNINRQKSQLVLMVLLGLLSIESLKVTSSYFHFLYFISNAEFETYTQKTTAELEHLKQIDPSVYRFERMFNRTGAYRENKVVNGEALSLQIPGVQHYTSTYDGITNEITDRLGYNISDNIEINYNDSILPSDALLGIKYLYAKEQQSGYKLIKAYDGYDLYENPYALPLGFMVAPANDTSLEISKEDNAFVYQNKLFSTLVGREFEVFEPVTGVSDQKNGSTMTFDLPSLAGEVLYAQFTSADRSEKQLLKNGEVFRKLSGVFSEGVVDLKNDHADSNPDQSGIKLAVEKAPEDLKMVVYKLNSDVLKEVAADLNDQPLEVSQRENNVFAGSIDVIKAGQLLITLPYDDGWQVKVNGEAVAYHNHNGFMAIDLASGTQKIHLVYYPKGLVVGSIVSVLAVTTYVVVFVFLPKRREVRKNKAL</sequence>
<feature type="transmembrane region" description="Helical" evidence="1">
    <location>
        <begin position="729"/>
        <end position="750"/>
    </location>
</feature>
<keyword evidence="1" id="KW-0472">Membrane</keyword>
<dbReference type="EMBL" id="DQHO01000020">
    <property type="protein sequence ID" value="HCS93716.1"/>
    <property type="molecule type" value="Genomic_DNA"/>
</dbReference>
<feature type="transmembrane region" description="Helical" evidence="1">
    <location>
        <begin position="148"/>
        <end position="169"/>
    </location>
</feature>
<dbReference type="STRING" id="1121105.GCA_000421665_01285"/>
<feature type="transmembrane region" description="Helical" evidence="1">
    <location>
        <begin position="326"/>
        <end position="343"/>
    </location>
</feature>
<dbReference type="PANTHER" id="PTHR38454:SF1">
    <property type="entry name" value="INTEGRAL MEMBRANE PROTEIN"/>
    <property type="match status" value="1"/>
</dbReference>
<keyword evidence="1" id="KW-1133">Transmembrane helix</keyword>
<dbReference type="InterPro" id="IPR018580">
    <property type="entry name" value="Uncharacterised_YfhO"/>
</dbReference>
<evidence type="ECO:0000256" key="1">
    <source>
        <dbReference type="SAM" id="Phobius"/>
    </source>
</evidence>
<feature type="transmembrane region" description="Helical" evidence="1">
    <location>
        <begin position="20"/>
        <end position="41"/>
    </location>
</feature>
<feature type="transmembrane region" description="Helical" evidence="1">
    <location>
        <begin position="272"/>
        <end position="292"/>
    </location>
</feature>
<feature type="transmembrane region" description="Helical" evidence="1">
    <location>
        <begin position="206"/>
        <end position="226"/>
    </location>
</feature>
<evidence type="ECO:0008006" key="4">
    <source>
        <dbReference type="Google" id="ProtNLM"/>
    </source>
</evidence>
<organism evidence="2 3">
    <name type="scientific">Bavariicoccus seileri</name>
    <dbReference type="NCBI Taxonomy" id="549685"/>
    <lineage>
        <taxon>Bacteria</taxon>
        <taxon>Bacillati</taxon>
        <taxon>Bacillota</taxon>
        <taxon>Bacilli</taxon>
        <taxon>Lactobacillales</taxon>
        <taxon>Enterococcaceae</taxon>
        <taxon>Bavariicoccus</taxon>
    </lineage>
</organism>
<evidence type="ECO:0000313" key="3">
    <source>
        <dbReference type="Proteomes" id="UP000262195"/>
    </source>
</evidence>
<feature type="transmembrane region" description="Helical" evidence="1">
    <location>
        <begin position="350"/>
        <end position="377"/>
    </location>
</feature>
<dbReference type="PANTHER" id="PTHR38454">
    <property type="entry name" value="INTEGRAL MEMBRANE PROTEIN-RELATED"/>
    <property type="match status" value="1"/>
</dbReference>
<reference evidence="2 3" key="1">
    <citation type="journal article" date="2018" name="Nat. Biotechnol.">
        <title>A standardized bacterial taxonomy based on genome phylogeny substantially revises the tree of life.</title>
        <authorList>
            <person name="Parks D.H."/>
            <person name="Chuvochina M."/>
            <person name="Waite D.W."/>
            <person name="Rinke C."/>
            <person name="Skarshewski A."/>
            <person name="Chaumeil P.A."/>
            <person name="Hugenholtz P."/>
        </authorList>
    </citation>
    <scope>NUCLEOTIDE SEQUENCE [LARGE SCALE GENOMIC DNA]</scope>
    <source>
        <strain evidence="2">UBA11306</strain>
    </source>
</reference>
<feature type="transmembrane region" description="Helical" evidence="1">
    <location>
        <begin position="47"/>
        <end position="66"/>
    </location>
</feature>
<feature type="transmembrane region" description="Helical" evidence="1">
    <location>
        <begin position="97"/>
        <end position="127"/>
    </location>
</feature>
<protein>
    <recommendedName>
        <fullName evidence="4">Copper ABC transporter permease</fullName>
    </recommendedName>
</protein>
<dbReference type="Proteomes" id="UP000262195">
    <property type="component" value="Unassembled WGS sequence"/>
</dbReference>
<accession>A0A3D4S508</accession>
<dbReference type="Pfam" id="PF09586">
    <property type="entry name" value="YfhO"/>
    <property type="match status" value="1"/>
</dbReference>
<comment type="caution">
    <text evidence="2">The sequence shown here is derived from an EMBL/GenBank/DDBJ whole genome shotgun (WGS) entry which is preliminary data.</text>
</comment>
<feature type="transmembrane region" description="Helical" evidence="1">
    <location>
        <begin position="304"/>
        <end position="320"/>
    </location>
</feature>
<gene>
    <name evidence="2" type="ORF">DIW15_03270</name>
</gene>
<keyword evidence="1" id="KW-0812">Transmembrane</keyword>
<proteinExistence type="predicted"/>
<dbReference type="AlphaFoldDB" id="A0A3D4S508"/>